<sequence>MVAVPVLQAPAAQALSGWPTFTHRGVPFRREDLAYNPTDELIFPCIRLVAGRAADPLGRWYLYYSPHNAPGGICMAYGNSLGGPFTEYSANPVVARTWAPHHSVSHVASPHVLWNEANRTFYLYYHGENTTTRLARSADGLNWTYDRAILTTADLPENVTETSYARAFRHAIPGRGNTYIMLFMGNQAGTRKIFLAWSGDQRRWTVQQTPLVSPAGDGATQIANPTFALKNGIPHVIYNSVDAIHVTRVGTDFDQEVHLGVMYEPTTAAPDLGRAAAPSFAQENGVVHMFYEAGARLHGRIARATAAAIPGLSFRT</sequence>
<dbReference type="Gene3D" id="2.115.10.20">
    <property type="entry name" value="Glycosyl hydrolase domain, family 43"/>
    <property type="match status" value="2"/>
</dbReference>
<organism evidence="1 2">
    <name type="scientific">Kineococcus glutinatus</name>
    <dbReference type="NCBI Taxonomy" id="1070872"/>
    <lineage>
        <taxon>Bacteria</taxon>
        <taxon>Bacillati</taxon>
        <taxon>Actinomycetota</taxon>
        <taxon>Actinomycetes</taxon>
        <taxon>Kineosporiales</taxon>
        <taxon>Kineosporiaceae</taxon>
        <taxon>Kineococcus</taxon>
    </lineage>
</organism>
<evidence type="ECO:0000313" key="2">
    <source>
        <dbReference type="Proteomes" id="UP001501195"/>
    </source>
</evidence>
<dbReference type="SUPFAM" id="SSF75005">
    <property type="entry name" value="Arabinanase/levansucrase/invertase"/>
    <property type="match status" value="2"/>
</dbReference>
<protein>
    <submittedName>
        <fullName evidence="1">Twin-arginine translocation signal domain-containing protein</fullName>
    </submittedName>
</protein>
<dbReference type="Proteomes" id="UP001501195">
    <property type="component" value="Unassembled WGS sequence"/>
</dbReference>
<accession>A0ABP9H2K9</accession>
<evidence type="ECO:0000313" key="1">
    <source>
        <dbReference type="EMBL" id="GAA4960610.1"/>
    </source>
</evidence>
<proteinExistence type="predicted"/>
<name>A0ABP9H2K9_9ACTN</name>
<keyword evidence="2" id="KW-1185">Reference proteome</keyword>
<dbReference type="EMBL" id="BAABIL010000001">
    <property type="protein sequence ID" value="GAA4960610.1"/>
    <property type="molecule type" value="Genomic_DNA"/>
</dbReference>
<reference evidence="2" key="1">
    <citation type="journal article" date="2019" name="Int. J. Syst. Evol. Microbiol.">
        <title>The Global Catalogue of Microorganisms (GCM) 10K type strain sequencing project: providing services to taxonomists for standard genome sequencing and annotation.</title>
        <authorList>
            <consortium name="The Broad Institute Genomics Platform"/>
            <consortium name="The Broad Institute Genome Sequencing Center for Infectious Disease"/>
            <person name="Wu L."/>
            <person name="Ma J."/>
        </authorList>
    </citation>
    <scope>NUCLEOTIDE SEQUENCE [LARGE SCALE GENOMIC DNA]</scope>
    <source>
        <strain evidence="2">JCM 18126</strain>
    </source>
</reference>
<comment type="caution">
    <text evidence="1">The sequence shown here is derived from an EMBL/GenBank/DDBJ whole genome shotgun (WGS) entry which is preliminary data.</text>
</comment>
<dbReference type="InterPro" id="IPR023296">
    <property type="entry name" value="Glyco_hydro_beta-prop_sf"/>
</dbReference>
<gene>
    <name evidence="1" type="ORF">GCM10023225_00200</name>
</gene>